<proteinExistence type="predicted"/>
<dbReference type="Pfam" id="PF06210">
    <property type="entry name" value="DUF1003"/>
    <property type="match status" value="1"/>
</dbReference>
<name>A0ABS4AHX6_9PROT</name>
<keyword evidence="1" id="KW-1133">Transmembrane helix</keyword>
<feature type="transmembrane region" description="Helical" evidence="1">
    <location>
        <begin position="85"/>
        <end position="107"/>
    </location>
</feature>
<feature type="transmembrane region" description="Helical" evidence="1">
    <location>
        <begin position="57"/>
        <end position="79"/>
    </location>
</feature>
<organism evidence="2 3">
    <name type="scientific">Pararoseomonas baculiformis</name>
    <dbReference type="NCBI Taxonomy" id="2820812"/>
    <lineage>
        <taxon>Bacteria</taxon>
        <taxon>Pseudomonadati</taxon>
        <taxon>Pseudomonadota</taxon>
        <taxon>Alphaproteobacteria</taxon>
        <taxon>Acetobacterales</taxon>
        <taxon>Acetobacteraceae</taxon>
        <taxon>Pararoseomonas</taxon>
    </lineage>
</organism>
<keyword evidence="1" id="KW-0812">Transmembrane</keyword>
<accession>A0ABS4AHX6</accession>
<keyword evidence="1" id="KW-0472">Membrane</keyword>
<comment type="caution">
    <text evidence="2">The sequence shown here is derived from an EMBL/GenBank/DDBJ whole genome shotgun (WGS) entry which is preliminary data.</text>
</comment>
<reference evidence="2 3" key="1">
    <citation type="submission" date="2021-03" db="EMBL/GenBank/DDBJ databases">
        <authorList>
            <person name="So Y."/>
        </authorList>
    </citation>
    <scope>NUCLEOTIDE SEQUENCE [LARGE SCALE GENOMIC DNA]</scope>
    <source>
        <strain evidence="2 3">SSH11</strain>
    </source>
</reference>
<keyword evidence="3" id="KW-1185">Reference proteome</keyword>
<dbReference type="InterPro" id="IPR010406">
    <property type="entry name" value="DUF1003"/>
</dbReference>
<protein>
    <submittedName>
        <fullName evidence="2">DUF1003 domain-containing protein</fullName>
    </submittedName>
</protein>
<gene>
    <name evidence="2" type="ORF">J8J14_15215</name>
</gene>
<dbReference type="RefSeq" id="WP_209380396.1">
    <property type="nucleotide sequence ID" value="NZ_JAGIZB010000014.1"/>
</dbReference>
<evidence type="ECO:0000256" key="1">
    <source>
        <dbReference type="SAM" id="Phobius"/>
    </source>
</evidence>
<dbReference type="Proteomes" id="UP000681594">
    <property type="component" value="Unassembled WGS sequence"/>
</dbReference>
<evidence type="ECO:0000313" key="2">
    <source>
        <dbReference type="EMBL" id="MBP0446123.1"/>
    </source>
</evidence>
<evidence type="ECO:0000313" key="3">
    <source>
        <dbReference type="Proteomes" id="UP000681594"/>
    </source>
</evidence>
<dbReference type="EMBL" id="JAGIZB010000014">
    <property type="protein sequence ID" value="MBP0446123.1"/>
    <property type="molecule type" value="Genomic_DNA"/>
</dbReference>
<sequence length="184" mass="20269">MTPPSPTIPHPRPPSLNSSLTRNIRALEERRKQEAAAAPREARLAAAITGFTGSMRFVYLHLVLYGGWILANTGLVPGIPRWDPSFVILAMLASVEAIFLSTFVLISQNRMAEAADRRADLDLQISLLTEHELTRLSDLVVAMAERMGIHAAADPELQEVRQDVAPEAVLDEIEAHQEQEASSR</sequence>